<dbReference type="EMBL" id="CAVMJV010000039">
    <property type="protein sequence ID" value="CAK5079918.1"/>
    <property type="molecule type" value="Genomic_DNA"/>
</dbReference>
<proteinExistence type="predicted"/>
<dbReference type="Proteomes" id="UP001497535">
    <property type="component" value="Unassembled WGS sequence"/>
</dbReference>
<organism evidence="1 2">
    <name type="scientific">Meloidogyne enterolobii</name>
    <name type="common">Root-knot nematode worm</name>
    <name type="synonym">Meloidogyne mayaguensis</name>
    <dbReference type="NCBI Taxonomy" id="390850"/>
    <lineage>
        <taxon>Eukaryota</taxon>
        <taxon>Metazoa</taxon>
        <taxon>Ecdysozoa</taxon>
        <taxon>Nematoda</taxon>
        <taxon>Chromadorea</taxon>
        <taxon>Rhabditida</taxon>
        <taxon>Tylenchina</taxon>
        <taxon>Tylenchomorpha</taxon>
        <taxon>Tylenchoidea</taxon>
        <taxon>Meloidogynidae</taxon>
        <taxon>Meloidogyninae</taxon>
        <taxon>Meloidogyne</taxon>
    </lineage>
</organism>
<protein>
    <submittedName>
        <fullName evidence="1">Uncharacterized protein</fullName>
    </submittedName>
</protein>
<gene>
    <name evidence="1" type="ORF">MENTE1834_LOCUS27061</name>
</gene>
<evidence type="ECO:0000313" key="2">
    <source>
        <dbReference type="Proteomes" id="UP001497535"/>
    </source>
</evidence>
<name>A0ACB0ZLZ1_MELEN</name>
<keyword evidence="2" id="KW-1185">Reference proteome</keyword>
<evidence type="ECO:0000313" key="1">
    <source>
        <dbReference type="EMBL" id="CAK5079918.1"/>
    </source>
</evidence>
<accession>A0ACB0ZLZ1</accession>
<comment type="caution">
    <text evidence="1">The sequence shown here is derived from an EMBL/GenBank/DDBJ whole genome shotgun (WGS) entry which is preliminary data.</text>
</comment>
<reference evidence="1" key="1">
    <citation type="submission" date="2023-11" db="EMBL/GenBank/DDBJ databases">
        <authorList>
            <person name="Poullet M."/>
        </authorList>
    </citation>
    <scope>NUCLEOTIDE SEQUENCE</scope>
    <source>
        <strain evidence="1">E1834</strain>
    </source>
</reference>
<sequence length="62" mass="6646">MLGSDIWVRLGIGGRQGSYKMGIDSRAPSWTRGFIGVPCRGPGDTRVGAGEVVDGWQVQLKL</sequence>